<reference evidence="2" key="1">
    <citation type="journal article" date="2010" name="Genome Res.">
        <title>Population genomic sequencing of Coccidioides fungi reveals recent hybridization and transposon control.</title>
        <authorList>
            <person name="Neafsey D.E."/>
            <person name="Barker B.M."/>
            <person name="Sharpton T.J."/>
            <person name="Stajich J.E."/>
            <person name="Park D.J."/>
            <person name="Whiston E."/>
            <person name="Hung C.-Y."/>
            <person name="McMahan C."/>
            <person name="White J."/>
            <person name="Sykes S."/>
            <person name="Heiman D."/>
            <person name="Young S."/>
            <person name="Zeng Q."/>
            <person name="Abouelleil A."/>
            <person name="Aftuck L."/>
            <person name="Bessette D."/>
            <person name="Brown A."/>
            <person name="FitzGerald M."/>
            <person name="Lui A."/>
            <person name="Macdonald J.P."/>
            <person name="Priest M."/>
            <person name="Orbach M.J."/>
            <person name="Galgiani J.N."/>
            <person name="Kirkland T.N."/>
            <person name="Cole G.T."/>
            <person name="Birren B.W."/>
            <person name="Henn M.R."/>
            <person name="Taylor J.W."/>
            <person name="Rounsley S.D."/>
        </authorList>
    </citation>
    <scope>NUCLEOTIDE SEQUENCE [LARGE SCALE GENOMIC DNA]</scope>
    <source>
        <strain evidence="2">RMSCC 2394</strain>
    </source>
</reference>
<evidence type="ECO:0000313" key="2">
    <source>
        <dbReference type="Proteomes" id="UP000054565"/>
    </source>
</evidence>
<dbReference type="Proteomes" id="UP000054565">
    <property type="component" value="Unassembled WGS sequence"/>
</dbReference>
<protein>
    <submittedName>
        <fullName evidence="1">Uncharacterized protein</fullName>
    </submittedName>
</protein>
<dbReference type="EMBL" id="DS028095">
    <property type="protein sequence ID" value="KMP04607.1"/>
    <property type="molecule type" value="Genomic_DNA"/>
</dbReference>
<sequence length="158" mass="16843">MTASSQRLGGERDDGMMGLKHSPCPNCTALRSVYGLSVSETEGRCASRIAASEGFQSPPSNLNKFTWNYLPSVVVHSAPFRSTPASVPPSSWEKGGLASEHAQRAAGDTAELAPVDLSQSTLERTASCCLHHWPISLQERVPDVHSTIDADVPVVVAE</sequence>
<gene>
    <name evidence="1" type="ORF">CIRG_04289</name>
</gene>
<name>A0A0J7B428_COCIT</name>
<accession>A0A0J7B428</accession>
<proteinExistence type="predicted"/>
<evidence type="ECO:0000313" key="1">
    <source>
        <dbReference type="EMBL" id="KMP04607.1"/>
    </source>
</evidence>
<dbReference type="AlphaFoldDB" id="A0A0J7B428"/>
<organism evidence="1 2">
    <name type="scientific">Coccidioides immitis RMSCC 2394</name>
    <dbReference type="NCBI Taxonomy" id="404692"/>
    <lineage>
        <taxon>Eukaryota</taxon>
        <taxon>Fungi</taxon>
        <taxon>Dikarya</taxon>
        <taxon>Ascomycota</taxon>
        <taxon>Pezizomycotina</taxon>
        <taxon>Eurotiomycetes</taxon>
        <taxon>Eurotiomycetidae</taxon>
        <taxon>Onygenales</taxon>
        <taxon>Onygenaceae</taxon>
        <taxon>Coccidioides</taxon>
    </lineage>
</organism>